<dbReference type="EMBL" id="QXQB01000001">
    <property type="protein sequence ID" value="RJX41183.1"/>
    <property type="molecule type" value="Genomic_DNA"/>
</dbReference>
<dbReference type="GO" id="GO:0006302">
    <property type="term" value="P:double-strand break repair"/>
    <property type="evidence" value="ECO:0007669"/>
    <property type="project" value="TreeGrafter"/>
</dbReference>
<dbReference type="InterPro" id="IPR027417">
    <property type="entry name" value="P-loop_NTPase"/>
</dbReference>
<organism evidence="2 3">
    <name type="scientific">Paenibacillus pinisoli</name>
    <dbReference type="NCBI Taxonomy" id="1276110"/>
    <lineage>
        <taxon>Bacteria</taxon>
        <taxon>Bacillati</taxon>
        <taxon>Bacillota</taxon>
        <taxon>Bacilli</taxon>
        <taxon>Bacillales</taxon>
        <taxon>Paenibacillaceae</taxon>
        <taxon>Paenibacillus</taxon>
    </lineage>
</organism>
<accession>A0A3A6Q0X9</accession>
<dbReference type="Gene3D" id="3.40.50.300">
    <property type="entry name" value="P-loop containing nucleotide triphosphate hydrolases"/>
    <property type="match status" value="1"/>
</dbReference>
<dbReference type="AlphaFoldDB" id="A0A3A6Q0X9"/>
<dbReference type="OrthoDB" id="9801813at2"/>
<gene>
    <name evidence="2" type="ORF">D3P09_04095</name>
</gene>
<dbReference type="SUPFAM" id="SSF52540">
    <property type="entry name" value="P-loop containing nucleoside triphosphate hydrolases"/>
    <property type="match status" value="1"/>
</dbReference>
<dbReference type="GO" id="GO:0000731">
    <property type="term" value="P:DNA synthesis involved in DNA repair"/>
    <property type="evidence" value="ECO:0007669"/>
    <property type="project" value="TreeGrafter"/>
</dbReference>
<evidence type="ECO:0000259" key="1">
    <source>
        <dbReference type="Pfam" id="PF13175"/>
    </source>
</evidence>
<name>A0A3A6Q0X9_9BACL</name>
<feature type="domain" description="Endonuclease GajA/Old nuclease/RecF-like AAA" evidence="1">
    <location>
        <begin position="68"/>
        <end position="505"/>
    </location>
</feature>
<dbReference type="Proteomes" id="UP000267798">
    <property type="component" value="Unassembled WGS sequence"/>
</dbReference>
<evidence type="ECO:0000313" key="2">
    <source>
        <dbReference type="EMBL" id="RJX41183.1"/>
    </source>
</evidence>
<comment type="caution">
    <text evidence="2">The sequence shown here is derived from an EMBL/GenBank/DDBJ whole genome shotgun (WGS) entry which is preliminary data.</text>
</comment>
<dbReference type="PANTHER" id="PTHR32182">
    <property type="entry name" value="DNA REPLICATION AND REPAIR PROTEIN RECF"/>
    <property type="match status" value="1"/>
</dbReference>
<dbReference type="Pfam" id="PF13175">
    <property type="entry name" value="AAA_15"/>
    <property type="match status" value="1"/>
</dbReference>
<dbReference type="PANTHER" id="PTHR32182:SF23">
    <property type="entry name" value="ATP BINDING PROTEIN"/>
    <property type="match status" value="1"/>
</dbReference>
<dbReference type="InterPro" id="IPR041685">
    <property type="entry name" value="AAA_GajA/Old/RecF-like"/>
</dbReference>
<sequence>MIGELNVLEILYIWFKKHLQFENAGFQLSAKYRFHFDHSNGILHIAENPDYQSDFFRLGDPTEPAVVKQITALVGENGTGKTSFLDYIKNVVLNRQEIQQALIVIKDSRERHLIWYDDSVIELKEVQGRELLSPCFESPKALSPGALPESSAIFFSNVFDHSYENQASHYYNLSTNYLIRGDRLQRLEDERFAEDQKEIDVHRDKEIHRQVLFVHKYKAAYQQELPIPLPERLTVSLRDARPDTELEINKLLEAYAPFYIQFNKAIEQKITEEQKRLHKKDITNREKIDVKKSIFMYRAYRASVRSLLKELAAFQNDPYLDSILGLLNLEKVQSQKETIFQFVRRFLQALINRSNENDRKLWLENIMKVLKFYDIFSGNIEDWTERVFSIPIELGDVKNSGSHQFVEAYRGSYRAYPYLDFGWHNLSSGQTAMLNLFARLFTRADGYFGDNQKLSKDVLLLIDEGELYFHPEWQRRFIRDVISFLTIVFPNNRFQIIMTSHSPFLLSDLPGSSVVYLKHKNGRLAVEDGLTSGKKTLAANIHDMFALGFFMETTVGEFARIKINQLIEELELFETRKERYYFISEETVAYLLPMIRSVGEPLVADRLLERYYQLLEDNDPERHALRQLKYWQQELERLRDKEEGRND</sequence>
<proteinExistence type="predicted"/>
<evidence type="ECO:0000313" key="3">
    <source>
        <dbReference type="Proteomes" id="UP000267798"/>
    </source>
</evidence>
<keyword evidence="3" id="KW-1185">Reference proteome</keyword>
<protein>
    <recommendedName>
        <fullName evidence="1">Endonuclease GajA/Old nuclease/RecF-like AAA domain-containing protein</fullName>
    </recommendedName>
</protein>
<reference evidence="2 3" key="1">
    <citation type="submission" date="2018-09" db="EMBL/GenBank/DDBJ databases">
        <title>Paenibacillus aracenensis nov. sp. isolated from a cave in southern Spain.</title>
        <authorList>
            <person name="Jurado V."/>
            <person name="Gutierrez-Patricio S."/>
            <person name="Gonzalez-Pimentel J.L."/>
            <person name="Miller A.Z."/>
            <person name="Laiz L."/>
            <person name="Saiz-Jimenez C."/>
        </authorList>
    </citation>
    <scope>NUCLEOTIDE SEQUENCE [LARGE SCALE GENOMIC DNA]</scope>
    <source>
        <strain evidence="2 3">JCM 19203</strain>
    </source>
</reference>